<dbReference type="PANTHER" id="PTHR15415">
    <property type="entry name" value="MITOFILIN"/>
    <property type="match status" value="1"/>
</dbReference>
<evidence type="ECO:0000256" key="9">
    <source>
        <dbReference type="SAM" id="MobiDB-lite"/>
    </source>
</evidence>
<evidence type="ECO:0000256" key="8">
    <source>
        <dbReference type="SAM" id="Coils"/>
    </source>
</evidence>
<dbReference type="Proteomes" id="UP000550309">
    <property type="component" value="Unassembled WGS sequence"/>
</dbReference>
<keyword evidence="4" id="KW-1133">Transmembrane helix</keyword>
<dbReference type="InterPro" id="IPR019133">
    <property type="entry name" value="MIC60"/>
</dbReference>
<comment type="subcellular location">
    <subcellularLocation>
        <location evidence="7">Mitochondrion inner membrane</location>
        <topology evidence="7">Single-pass membrane protein</topology>
    </subcellularLocation>
</comment>
<protein>
    <recommendedName>
        <fullName evidence="7">MICOS complex subunit MIC60</fullName>
    </recommendedName>
    <alternativeName>
        <fullName evidence="7">Mitofilin</fullName>
    </alternativeName>
</protein>
<keyword evidence="3 7" id="KW-0999">Mitochondrion inner membrane</keyword>
<evidence type="ECO:0000256" key="7">
    <source>
        <dbReference type="RuleBase" id="RU363000"/>
    </source>
</evidence>
<dbReference type="EMBL" id="VZRK01000541">
    <property type="protein sequence ID" value="NWU86749.1"/>
    <property type="molecule type" value="Genomic_DNA"/>
</dbReference>
<dbReference type="OrthoDB" id="10261039at2759"/>
<dbReference type="PANTHER" id="PTHR15415:SF7">
    <property type="entry name" value="MICOS COMPLEX SUBUNIT MIC60"/>
    <property type="match status" value="1"/>
</dbReference>
<organism evidence="10 11">
    <name type="scientific">Onychorhynchus coronatus</name>
    <name type="common">Royal flycatcher</name>
    <dbReference type="NCBI Taxonomy" id="360224"/>
    <lineage>
        <taxon>Eukaryota</taxon>
        <taxon>Metazoa</taxon>
        <taxon>Chordata</taxon>
        <taxon>Craniata</taxon>
        <taxon>Vertebrata</taxon>
        <taxon>Euteleostomi</taxon>
        <taxon>Archelosauria</taxon>
        <taxon>Archosauria</taxon>
        <taxon>Dinosauria</taxon>
        <taxon>Saurischia</taxon>
        <taxon>Theropoda</taxon>
        <taxon>Coelurosauria</taxon>
        <taxon>Aves</taxon>
        <taxon>Neognathae</taxon>
        <taxon>Neoaves</taxon>
        <taxon>Telluraves</taxon>
        <taxon>Australaves</taxon>
        <taxon>Passeriformes</taxon>
        <taxon>Tyrannidae</taxon>
        <taxon>Onychorhynchus</taxon>
    </lineage>
</organism>
<dbReference type="Pfam" id="PF09731">
    <property type="entry name" value="Mitofilin"/>
    <property type="match status" value="1"/>
</dbReference>
<evidence type="ECO:0000256" key="4">
    <source>
        <dbReference type="ARBA" id="ARBA00022989"/>
    </source>
</evidence>
<evidence type="ECO:0000313" key="10">
    <source>
        <dbReference type="EMBL" id="NWU86749.1"/>
    </source>
</evidence>
<keyword evidence="5 7" id="KW-0496">Mitochondrion</keyword>
<feature type="compositionally biased region" description="Low complexity" evidence="9">
    <location>
        <begin position="124"/>
        <end position="138"/>
    </location>
</feature>
<feature type="coiled-coil region" evidence="8">
    <location>
        <begin position="508"/>
        <end position="538"/>
    </location>
</feature>
<feature type="non-terminal residue" evidence="10">
    <location>
        <position position="764"/>
    </location>
</feature>
<feature type="non-terminal residue" evidence="10">
    <location>
        <position position="1"/>
    </location>
</feature>
<accession>A0A7K6ABE8</accession>
<comment type="similarity">
    <text evidence="1 7">Belongs to the MICOS complex subunit Mic60 family.</text>
</comment>
<evidence type="ECO:0000313" key="11">
    <source>
        <dbReference type="Proteomes" id="UP000550309"/>
    </source>
</evidence>
<feature type="coiled-coil region" evidence="8">
    <location>
        <begin position="406"/>
        <end position="481"/>
    </location>
</feature>
<proteinExistence type="inferred from homology"/>
<keyword evidence="11" id="KW-1185">Reference proteome</keyword>
<feature type="coiled-coil region" evidence="8">
    <location>
        <begin position="283"/>
        <end position="317"/>
    </location>
</feature>
<comment type="caution">
    <text evidence="10">The sequence shown here is derived from an EMBL/GenBank/DDBJ whole genome shotgun (WGS) entry which is preliminary data.</text>
</comment>
<sequence length="764" mass="84674">MCSLPNSCLLHPLQNNQSVRVSLRPSRLCRGYATHSGESGVSAGKVIGAGVLFVGGGIGGTVLYASYDRQFRESVEKAIPYSDKLFEMALGPAPSSTPMPKKPIQQGPLKISSVAEVMKESKQPAPKSPVSKPEAAAPSEEKEGKAAAQIISATGVAMSVPAPGIQTEEGEKDHMNAMKETQIQISSKEHEGSLAIKERSPEEVAARLAQQDKEEQEKIKALAATLEGALNTTARVTLQAITAQESAVQAVNAHSQILKEAMDNSEEAGEKKSSQWRTLEDALKDRRRAVDEAADALLKAKEELETMKGVIEKAKKSQLAGAKPHIVAAEENLHHMIIDLDNVVKKVQAAQSEAKIVAQYHELVAKAREEFQRELDSITPDVKPGWKGMSKCPTVGLHPASGQLSTDDLNSLIAHAHRRIDQLNRELAEQRVREQQHIETALEKQKLEDKKAFEAAVAKALERHKSEIELEQEKKIEEVREVMESEMRTQLRRQAAAHTDHLRDVLKIQEQDLKVEFEQNLTEKLNEQELQFRRLTQEQLDNFTLDINTAYARLKGIEQAVESHAVAEEEARKAHQLWLSVEALKYCMRTASGDRPTEPLGSAVKAIQASCSDNAFTEALTAALPEESLTRGVYSEEALRARFHTVQKLAKRVAMIDETRNSLYQYFLSYLQSLLLFHPQQQKPPAELSPDDLDTFKLLSYASYCIEHGDLELAAKFVNQLRGESRRVAHDWLNEARMTLETKQIVDILTAYASAVGLGTTQVQ</sequence>
<evidence type="ECO:0000256" key="5">
    <source>
        <dbReference type="ARBA" id="ARBA00023128"/>
    </source>
</evidence>
<evidence type="ECO:0000256" key="2">
    <source>
        <dbReference type="ARBA" id="ARBA00022692"/>
    </source>
</evidence>
<evidence type="ECO:0000256" key="1">
    <source>
        <dbReference type="ARBA" id="ARBA00010877"/>
    </source>
</evidence>
<evidence type="ECO:0000256" key="6">
    <source>
        <dbReference type="ARBA" id="ARBA00023136"/>
    </source>
</evidence>
<feature type="region of interest" description="Disordered" evidence="9">
    <location>
        <begin position="118"/>
        <end position="146"/>
    </location>
</feature>
<gene>
    <name evidence="10" type="primary">Immt</name>
    <name evidence="10" type="ORF">ONYCOR_R10279</name>
</gene>
<dbReference type="GO" id="GO:0061617">
    <property type="term" value="C:MICOS complex"/>
    <property type="evidence" value="ECO:0007669"/>
    <property type="project" value="TreeGrafter"/>
</dbReference>
<reference evidence="10 11" key="1">
    <citation type="submission" date="2019-09" db="EMBL/GenBank/DDBJ databases">
        <title>Bird 10,000 Genomes (B10K) Project - Family phase.</title>
        <authorList>
            <person name="Zhang G."/>
        </authorList>
    </citation>
    <scope>NUCLEOTIDE SEQUENCE [LARGE SCALE GENOMIC DNA]</scope>
    <source>
        <strain evidence="10">B10K-DU-028-75</strain>
        <tissue evidence="10">Mixed tissue sample</tissue>
    </source>
</reference>
<keyword evidence="2 7" id="KW-0812">Transmembrane</keyword>
<keyword evidence="8" id="KW-0175">Coiled coil</keyword>
<comment type="subunit">
    <text evidence="7">Component of the mitochondrial contact site and cristae organizing system (MICOS) complex.</text>
</comment>
<keyword evidence="6" id="KW-0472">Membrane</keyword>
<name>A0A7K6ABE8_ONYCO</name>
<comment type="function">
    <text evidence="7">Component of the MICOS complex, a large protein complex of the mitochondrial inner membrane that plays crucial roles in the maintenance of crista junctions, inner membrane architecture, and formation of contact sites to the outer membrane.</text>
</comment>
<dbReference type="AlphaFoldDB" id="A0A7K6ABE8"/>
<evidence type="ECO:0000256" key="3">
    <source>
        <dbReference type="ARBA" id="ARBA00022792"/>
    </source>
</evidence>
<dbReference type="GO" id="GO:0042407">
    <property type="term" value="P:cristae formation"/>
    <property type="evidence" value="ECO:0007669"/>
    <property type="project" value="TreeGrafter"/>
</dbReference>